<evidence type="ECO:0000256" key="1">
    <source>
        <dbReference type="SAM" id="MobiDB-lite"/>
    </source>
</evidence>
<protein>
    <submittedName>
        <fullName evidence="2">Uncharacterized protein</fullName>
    </submittedName>
</protein>
<feature type="compositionally biased region" description="Pro residues" evidence="1">
    <location>
        <begin position="126"/>
        <end position="136"/>
    </location>
</feature>
<dbReference type="AlphaFoldDB" id="A0A934QWD0"/>
<gene>
    <name evidence="2" type="ORF">JHE00_19490</name>
</gene>
<evidence type="ECO:0000313" key="3">
    <source>
        <dbReference type="Proteomes" id="UP000635245"/>
    </source>
</evidence>
<sequence>MRHDVLRWVPGLAILLLLVSACGGGERFGQNAPVEATEWKVTNPFTATGEISPELNILSDVEAKCSPTTVITSNPAARRCISSLQVLHDPCFLDPTDPTVAVCTQNPARDEAVRLSVVDDSTPVVPGSPPPAPPATPELESTPWYVELVDGRQCTRVIELHDDLPTVDGFPPNYGCGNDDYLYGWPEAPSEVWTMANRQGSEGRTHNVAVRTAWY</sequence>
<dbReference type="EMBL" id="JAENJH010000004">
    <property type="protein sequence ID" value="MBK1786518.1"/>
    <property type="molecule type" value="Genomic_DNA"/>
</dbReference>
<accession>A0A934QWD0</accession>
<name>A0A934QWD0_9PSEU</name>
<proteinExistence type="predicted"/>
<reference evidence="2" key="1">
    <citation type="submission" date="2020-12" db="EMBL/GenBank/DDBJ databases">
        <title>Prauserella sp. ASG 168, a novel actinomycete isolated from cave rock.</title>
        <authorList>
            <person name="Suriyachadkun C."/>
        </authorList>
    </citation>
    <scope>NUCLEOTIDE SEQUENCE</scope>
    <source>
        <strain evidence="2">ASG 168</strain>
    </source>
</reference>
<dbReference type="Proteomes" id="UP000635245">
    <property type="component" value="Unassembled WGS sequence"/>
</dbReference>
<comment type="caution">
    <text evidence="2">The sequence shown here is derived from an EMBL/GenBank/DDBJ whole genome shotgun (WGS) entry which is preliminary data.</text>
</comment>
<evidence type="ECO:0000313" key="2">
    <source>
        <dbReference type="EMBL" id="MBK1786518.1"/>
    </source>
</evidence>
<dbReference type="PROSITE" id="PS51257">
    <property type="entry name" value="PROKAR_LIPOPROTEIN"/>
    <property type="match status" value="1"/>
</dbReference>
<organism evidence="2 3">
    <name type="scientific">Prauserella cavernicola</name>
    <dbReference type="NCBI Taxonomy" id="2800127"/>
    <lineage>
        <taxon>Bacteria</taxon>
        <taxon>Bacillati</taxon>
        <taxon>Actinomycetota</taxon>
        <taxon>Actinomycetes</taxon>
        <taxon>Pseudonocardiales</taxon>
        <taxon>Pseudonocardiaceae</taxon>
        <taxon>Prauserella</taxon>
    </lineage>
</organism>
<feature type="region of interest" description="Disordered" evidence="1">
    <location>
        <begin position="120"/>
        <end position="139"/>
    </location>
</feature>
<dbReference type="RefSeq" id="WP_200320038.1">
    <property type="nucleotide sequence ID" value="NZ_JAENJH010000004.1"/>
</dbReference>
<keyword evidence="3" id="KW-1185">Reference proteome</keyword>